<feature type="transmembrane region" description="Helical" evidence="2">
    <location>
        <begin position="6"/>
        <end position="27"/>
    </location>
</feature>
<comment type="caution">
    <text evidence="3">The sequence shown here is derived from an EMBL/GenBank/DDBJ whole genome shotgun (WGS) entry which is preliminary data.</text>
</comment>
<name>A0A371B4F1_9BRAD</name>
<dbReference type="AlphaFoldDB" id="A0A371B4F1"/>
<keyword evidence="2" id="KW-1133">Transmembrane helix</keyword>
<accession>A0A371B4F1</accession>
<evidence type="ECO:0000313" key="3">
    <source>
        <dbReference type="EMBL" id="RDV02313.1"/>
    </source>
</evidence>
<evidence type="ECO:0000256" key="2">
    <source>
        <dbReference type="SAM" id="Phobius"/>
    </source>
</evidence>
<dbReference type="RefSeq" id="WP_115518434.1">
    <property type="nucleotide sequence ID" value="NZ_QRGO01000002.1"/>
</dbReference>
<keyword evidence="2" id="KW-0472">Membrane</keyword>
<proteinExistence type="predicted"/>
<keyword evidence="4" id="KW-1185">Reference proteome</keyword>
<evidence type="ECO:0000256" key="1">
    <source>
        <dbReference type="SAM" id="MobiDB-lite"/>
    </source>
</evidence>
<dbReference type="Proteomes" id="UP000263993">
    <property type="component" value="Unassembled WGS sequence"/>
</dbReference>
<keyword evidence="2" id="KW-0812">Transmembrane</keyword>
<evidence type="ECO:0000313" key="4">
    <source>
        <dbReference type="Proteomes" id="UP000263993"/>
    </source>
</evidence>
<gene>
    <name evidence="3" type="ORF">DXH78_17175</name>
</gene>
<dbReference type="EMBL" id="QRGO01000002">
    <property type="protein sequence ID" value="RDV02313.1"/>
    <property type="molecule type" value="Genomic_DNA"/>
</dbReference>
<dbReference type="OrthoDB" id="8246396at2"/>
<protein>
    <submittedName>
        <fullName evidence="3">Uncharacterized protein</fullName>
    </submittedName>
</protein>
<sequence length="67" mass="7852">MPAFLFTPVVKWTLAAMGGAMIVQWAVKEARRINDELEAQRRVRVRIKDRENRPTLRRDPATGEYRL</sequence>
<reference evidence="4" key="1">
    <citation type="submission" date="2018-08" db="EMBL/GenBank/DDBJ databases">
        <authorList>
            <person name="Kim S.-J."/>
            <person name="Jung G.-Y."/>
        </authorList>
    </citation>
    <scope>NUCLEOTIDE SEQUENCE [LARGE SCALE GENOMIC DNA]</scope>
    <source>
        <strain evidence="4">GY_H</strain>
    </source>
</reference>
<organism evidence="3 4">
    <name type="scientific">Undibacter mobilis</name>
    <dbReference type="NCBI Taxonomy" id="2292256"/>
    <lineage>
        <taxon>Bacteria</taxon>
        <taxon>Pseudomonadati</taxon>
        <taxon>Pseudomonadota</taxon>
        <taxon>Alphaproteobacteria</taxon>
        <taxon>Hyphomicrobiales</taxon>
        <taxon>Nitrobacteraceae</taxon>
        <taxon>Undibacter</taxon>
    </lineage>
</organism>
<feature type="region of interest" description="Disordered" evidence="1">
    <location>
        <begin position="48"/>
        <end position="67"/>
    </location>
</feature>